<accession>A0AAD7H277</accession>
<evidence type="ECO:0000313" key="2">
    <source>
        <dbReference type="Proteomes" id="UP001221757"/>
    </source>
</evidence>
<dbReference type="EMBL" id="JARKIE010000001">
    <property type="protein sequence ID" value="KAJ7710529.1"/>
    <property type="molecule type" value="Genomic_DNA"/>
</dbReference>
<dbReference type="Proteomes" id="UP001221757">
    <property type="component" value="Unassembled WGS sequence"/>
</dbReference>
<keyword evidence="2" id="KW-1185">Reference proteome</keyword>
<protein>
    <submittedName>
        <fullName evidence="1">Uncharacterized protein</fullName>
    </submittedName>
</protein>
<reference evidence="1" key="1">
    <citation type="submission" date="2023-03" db="EMBL/GenBank/DDBJ databases">
        <title>Massive genome expansion in bonnet fungi (Mycena s.s.) driven by repeated elements and novel gene families across ecological guilds.</title>
        <authorList>
            <consortium name="Lawrence Berkeley National Laboratory"/>
            <person name="Harder C.B."/>
            <person name="Miyauchi S."/>
            <person name="Viragh M."/>
            <person name="Kuo A."/>
            <person name="Thoen E."/>
            <person name="Andreopoulos B."/>
            <person name="Lu D."/>
            <person name="Skrede I."/>
            <person name="Drula E."/>
            <person name="Henrissat B."/>
            <person name="Morin E."/>
            <person name="Kohler A."/>
            <person name="Barry K."/>
            <person name="LaButti K."/>
            <person name="Morin E."/>
            <person name="Salamov A."/>
            <person name="Lipzen A."/>
            <person name="Mereny Z."/>
            <person name="Hegedus B."/>
            <person name="Baldrian P."/>
            <person name="Stursova M."/>
            <person name="Weitz H."/>
            <person name="Taylor A."/>
            <person name="Grigoriev I.V."/>
            <person name="Nagy L.G."/>
            <person name="Martin F."/>
            <person name="Kauserud H."/>
        </authorList>
    </citation>
    <scope>NUCLEOTIDE SEQUENCE</scope>
    <source>
        <strain evidence="1">CBHHK067</strain>
    </source>
</reference>
<name>A0AAD7H277_MYCRO</name>
<comment type="caution">
    <text evidence="1">The sequence shown here is derived from an EMBL/GenBank/DDBJ whole genome shotgun (WGS) entry which is preliminary data.</text>
</comment>
<proteinExistence type="predicted"/>
<organism evidence="1 2">
    <name type="scientific">Mycena rosella</name>
    <name type="common">Pink bonnet</name>
    <name type="synonym">Agaricus rosellus</name>
    <dbReference type="NCBI Taxonomy" id="1033263"/>
    <lineage>
        <taxon>Eukaryota</taxon>
        <taxon>Fungi</taxon>
        <taxon>Dikarya</taxon>
        <taxon>Basidiomycota</taxon>
        <taxon>Agaricomycotina</taxon>
        <taxon>Agaricomycetes</taxon>
        <taxon>Agaricomycetidae</taxon>
        <taxon>Agaricales</taxon>
        <taxon>Marasmiineae</taxon>
        <taxon>Mycenaceae</taxon>
        <taxon>Mycena</taxon>
    </lineage>
</organism>
<sequence length="164" mass="18534">MSDYICIATIQLCREIDAPWLLRSAFYMFSAQNPAPEVILHGMQAPHVELGDHDKVTFFAGQLLQHGTETKDVGRFLYFPSTIDTCVTPKRCGEARLAALEGFWNDCQEFPSMPLGIWNDDDWDGLGICSICRKALRKIKKLVRHAGIVSRASTGFRLGTTWRR</sequence>
<gene>
    <name evidence="1" type="ORF">B0H17DRAFT_1190250</name>
</gene>
<dbReference type="AlphaFoldDB" id="A0AAD7H277"/>
<evidence type="ECO:0000313" key="1">
    <source>
        <dbReference type="EMBL" id="KAJ7710529.1"/>
    </source>
</evidence>